<evidence type="ECO:0000313" key="7">
    <source>
        <dbReference type="Proteomes" id="UP000321154"/>
    </source>
</evidence>
<dbReference type="GO" id="GO:0003700">
    <property type="term" value="F:DNA-binding transcription factor activity"/>
    <property type="evidence" value="ECO:0007669"/>
    <property type="project" value="TreeGrafter"/>
</dbReference>
<evidence type="ECO:0000256" key="1">
    <source>
        <dbReference type="ARBA" id="ARBA00023125"/>
    </source>
</evidence>
<dbReference type="PROSITE" id="PS50977">
    <property type="entry name" value="HTH_TETR_2"/>
    <property type="match status" value="1"/>
</dbReference>
<dbReference type="EMBL" id="BJUV01000007">
    <property type="protein sequence ID" value="GEK82709.1"/>
    <property type="molecule type" value="Genomic_DNA"/>
</dbReference>
<dbReference type="InterPro" id="IPR009057">
    <property type="entry name" value="Homeodomain-like_sf"/>
</dbReference>
<dbReference type="Proteomes" id="UP000321154">
    <property type="component" value="Unassembled WGS sequence"/>
</dbReference>
<accession>A0A7W3JJQ3</accession>
<sequence>MTTTSPRTRAPRRDAAANREALMAAAVRLLNTDPTVPLEAIAAEAGLSRRSVYGHFATRDDLVREVTLRGAARVGAAALPPRSEDPAVQLAALGARLWVEVEHVRVMAQLTVRGPLMHVVGDALAPLRAFVRETVQRGVDEGRMRSDIDVVTLSHLVEGAALSVLDEATARDLGRDEGHRLVMLAVLAMVGLGWREADELVRRSPELAVDAGPHAASTDGGETGTRTSTRTDAETETPA</sequence>
<name>A0A7W3JJQ3_9MICO</name>
<dbReference type="Pfam" id="PF00440">
    <property type="entry name" value="TetR_N"/>
    <property type="match status" value="1"/>
</dbReference>
<dbReference type="InterPro" id="IPR050109">
    <property type="entry name" value="HTH-type_TetR-like_transc_reg"/>
</dbReference>
<dbReference type="RefSeq" id="WP_244289700.1">
    <property type="nucleotide sequence ID" value="NZ_BAAAHR010000006.1"/>
</dbReference>
<feature type="DNA-binding region" description="H-T-H motif" evidence="2">
    <location>
        <begin position="37"/>
        <end position="56"/>
    </location>
</feature>
<protein>
    <submittedName>
        <fullName evidence="6">AcrR family transcriptional regulator</fullName>
    </submittedName>
</protein>
<evidence type="ECO:0000256" key="3">
    <source>
        <dbReference type="SAM" id="MobiDB-lite"/>
    </source>
</evidence>
<feature type="region of interest" description="Disordered" evidence="3">
    <location>
        <begin position="205"/>
        <end position="239"/>
    </location>
</feature>
<dbReference type="PANTHER" id="PTHR30055:SF209">
    <property type="entry name" value="POSSIBLE TRANSCRIPTIONAL REGULATORY PROTEIN (PROBABLY TETR-FAMILY)"/>
    <property type="match status" value="1"/>
</dbReference>
<keyword evidence="7" id="KW-1185">Reference proteome</keyword>
<gene>
    <name evidence="6" type="ORF">FB463_002383</name>
    <name evidence="5" type="ORF">FFA01_10180</name>
</gene>
<dbReference type="GO" id="GO:0000976">
    <property type="term" value="F:transcription cis-regulatory region binding"/>
    <property type="evidence" value="ECO:0007669"/>
    <property type="project" value="TreeGrafter"/>
</dbReference>
<evidence type="ECO:0000259" key="4">
    <source>
        <dbReference type="PROSITE" id="PS50977"/>
    </source>
</evidence>
<reference evidence="5 7" key="1">
    <citation type="submission" date="2019-07" db="EMBL/GenBank/DDBJ databases">
        <title>Whole genome shotgun sequence of Frigoribacterium faeni NBRC 103066.</title>
        <authorList>
            <person name="Hosoyama A."/>
            <person name="Uohara A."/>
            <person name="Ohji S."/>
            <person name="Ichikawa N."/>
        </authorList>
    </citation>
    <scope>NUCLEOTIDE SEQUENCE [LARGE SCALE GENOMIC DNA]</scope>
    <source>
        <strain evidence="5 7">NBRC 103066</strain>
    </source>
</reference>
<evidence type="ECO:0000313" key="8">
    <source>
        <dbReference type="Proteomes" id="UP000522688"/>
    </source>
</evidence>
<evidence type="ECO:0000256" key="2">
    <source>
        <dbReference type="PROSITE-ProRule" id="PRU00335"/>
    </source>
</evidence>
<proteinExistence type="predicted"/>
<dbReference type="Gene3D" id="1.10.357.10">
    <property type="entry name" value="Tetracycline Repressor, domain 2"/>
    <property type="match status" value="1"/>
</dbReference>
<dbReference type="InterPro" id="IPR001647">
    <property type="entry name" value="HTH_TetR"/>
</dbReference>
<dbReference type="SUPFAM" id="SSF48498">
    <property type="entry name" value="Tetracyclin repressor-like, C-terminal domain"/>
    <property type="match status" value="1"/>
</dbReference>
<reference evidence="6 8" key="2">
    <citation type="submission" date="2020-07" db="EMBL/GenBank/DDBJ databases">
        <title>Sequencing the genomes of 1000 actinobacteria strains.</title>
        <authorList>
            <person name="Klenk H.-P."/>
        </authorList>
    </citation>
    <scope>NUCLEOTIDE SEQUENCE [LARGE SCALE GENOMIC DNA]</scope>
    <source>
        <strain evidence="6 8">DSM 10309</strain>
    </source>
</reference>
<comment type="caution">
    <text evidence="6">The sequence shown here is derived from an EMBL/GenBank/DDBJ whole genome shotgun (WGS) entry which is preliminary data.</text>
</comment>
<organism evidence="6 8">
    <name type="scientific">Frigoribacterium faeni</name>
    <dbReference type="NCBI Taxonomy" id="145483"/>
    <lineage>
        <taxon>Bacteria</taxon>
        <taxon>Bacillati</taxon>
        <taxon>Actinomycetota</taxon>
        <taxon>Actinomycetes</taxon>
        <taxon>Micrococcales</taxon>
        <taxon>Microbacteriaceae</taxon>
        <taxon>Frigoribacterium</taxon>
    </lineage>
</organism>
<evidence type="ECO:0000313" key="6">
    <source>
        <dbReference type="EMBL" id="MBA8814117.1"/>
    </source>
</evidence>
<dbReference type="PANTHER" id="PTHR30055">
    <property type="entry name" value="HTH-TYPE TRANSCRIPTIONAL REGULATOR RUTR"/>
    <property type="match status" value="1"/>
</dbReference>
<dbReference type="InterPro" id="IPR036271">
    <property type="entry name" value="Tet_transcr_reg_TetR-rel_C_sf"/>
</dbReference>
<dbReference type="AlphaFoldDB" id="A0A7W3JJQ3"/>
<dbReference type="SUPFAM" id="SSF46689">
    <property type="entry name" value="Homeodomain-like"/>
    <property type="match status" value="1"/>
</dbReference>
<keyword evidence="1 2" id="KW-0238">DNA-binding</keyword>
<dbReference type="Proteomes" id="UP000522688">
    <property type="component" value="Unassembled WGS sequence"/>
</dbReference>
<feature type="domain" description="HTH tetR-type" evidence="4">
    <location>
        <begin position="16"/>
        <end position="74"/>
    </location>
</feature>
<dbReference type="EMBL" id="JACGWW010000003">
    <property type="protein sequence ID" value="MBA8814117.1"/>
    <property type="molecule type" value="Genomic_DNA"/>
</dbReference>
<feature type="compositionally biased region" description="Low complexity" evidence="3">
    <location>
        <begin position="217"/>
        <end position="239"/>
    </location>
</feature>
<evidence type="ECO:0000313" key="5">
    <source>
        <dbReference type="EMBL" id="GEK82709.1"/>
    </source>
</evidence>